<dbReference type="GO" id="GO:0004888">
    <property type="term" value="F:transmembrane signaling receptor activity"/>
    <property type="evidence" value="ECO:0007669"/>
    <property type="project" value="TreeGrafter"/>
</dbReference>
<dbReference type="GO" id="GO:0005886">
    <property type="term" value="C:plasma membrane"/>
    <property type="evidence" value="ECO:0007669"/>
    <property type="project" value="TreeGrafter"/>
</dbReference>
<dbReference type="Gene3D" id="3.30.450.20">
    <property type="entry name" value="PAS domain"/>
    <property type="match status" value="1"/>
</dbReference>
<reference evidence="6" key="1">
    <citation type="submission" date="2020-04" db="EMBL/GenBank/DDBJ databases">
        <authorList>
            <person name="Zhang T."/>
        </authorList>
    </citation>
    <scope>NUCLEOTIDE SEQUENCE</scope>
    <source>
        <strain evidence="6">HKST-UBA02</strain>
    </source>
</reference>
<comment type="similarity">
    <text evidence="2">Belongs to the methyl-accepting chemotaxis (MCP) protein family.</text>
</comment>
<protein>
    <submittedName>
        <fullName evidence="6">Methyl-accepting chemotaxis protein</fullName>
    </submittedName>
</protein>
<dbReference type="SMART" id="SM00283">
    <property type="entry name" value="MA"/>
    <property type="match status" value="1"/>
</dbReference>
<dbReference type="Pfam" id="PF00015">
    <property type="entry name" value="MCPsignal"/>
    <property type="match status" value="1"/>
</dbReference>
<dbReference type="GO" id="GO:0006935">
    <property type="term" value="P:chemotaxis"/>
    <property type="evidence" value="ECO:0007669"/>
    <property type="project" value="UniProtKB-KW"/>
</dbReference>
<dbReference type="PROSITE" id="PS50111">
    <property type="entry name" value="CHEMOTAXIS_TRANSDUC_2"/>
    <property type="match status" value="1"/>
</dbReference>
<dbReference type="AlphaFoldDB" id="A0A956NIL4"/>
<evidence type="ECO:0000259" key="5">
    <source>
        <dbReference type="PROSITE" id="PS50111"/>
    </source>
</evidence>
<dbReference type="PANTHER" id="PTHR43531">
    <property type="entry name" value="PROTEIN ICFG"/>
    <property type="match status" value="1"/>
</dbReference>
<keyword evidence="3" id="KW-0807">Transducer</keyword>
<accession>A0A956NIL4</accession>
<evidence type="ECO:0000313" key="7">
    <source>
        <dbReference type="Proteomes" id="UP000739538"/>
    </source>
</evidence>
<dbReference type="InterPro" id="IPR051310">
    <property type="entry name" value="MCP_chemotaxis"/>
</dbReference>
<evidence type="ECO:0000256" key="4">
    <source>
        <dbReference type="SAM" id="MobiDB-lite"/>
    </source>
</evidence>
<keyword evidence="1" id="KW-0145">Chemotaxis</keyword>
<evidence type="ECO:0000256" key="1">
    <source>
        <dbReference type="ARBA" id="ARBA00022500"/>
    </source>
</evidence>
<dbReference type="GO" id="GO:0007165">
    <property type="term" value="P:signal transduction"/>
    <property type="evidence" value="ECO:0007669"/>
    <property type="project" value="UniProtKB-KW"/>
</dbReference>
<sequence>MKLRTKLLVTFIVCGLVPTAVVSFLGATSARRGMANIEETSKARLEERAFATLESVRDNKRLAVEQYFKTVEHQIQSFSENGMVVDAMRQFRSAYRNHDEEIAATGVSRSEMGKAVRAYYDEEFARQYAEANGGKRPDSGAILSRLAPDAMSMQYSYIAKNPNPLGSKHQLDSAREGTAYDRIHADFHPVTRSYLERFGYYDIFLVDDETGQVVYTVFKELDFGTSLLEGPWASSGLAEAFQKALGTNQHDGVNFSDFADYTPSYDAPASFIASPIYDGEERIGVAIFQMPLDQITSVMAERGGLGDRGESYLVGADKLMRSDSYCDPDHRTVVASFRDPKGGSVATEAVTTSLNGKSGYLASSNYADVPVLTAYTPVDVFSETWALVVELPESEALSAVQEMMTLSGHESHTLWTWMAVTALCALLATAALGLWQSRDIGGLLDRVVDALGEGAEAVNETAARMAGNSAQLADASRTQAASLEETASSLEELSAMTSNNADNATEANGLALKARSAAERSDATLEELRTAIERINESSGKISSIIKVIEEIAFQTNLLALNAAVEAARAGDHGRGFAVVADEVRSLAGKATEAAQETSHLIEDSVSRARQGRSAMEGVEVVLREIAGQVTRVSELMDGISSATAEQARGVEQISRGAERMDQMTQQTAAVAENAASVSRELSRQATDVRAVVDELQSFVGNASSGSQGVHRSTARSRAGHQAMHDDGGMTMRDAA</sequence>
<evidence type="ECO:0000256" key="2">
    <source>
        <dbReference type="ARBA" id="ARBA00029447"/>
    </source>
</evidence>
<comment type="caution">
    <text evidence="6">The sequence shown here is derived from an EMBL/GenBank/DDBJ whole genome shotgun (WGS) entry which is preliminary data.</text>
</comment>
<dbReference type="InterPro" id="IPR004089">
    <property type="entry name" value="MCPsignal_dom"/>
</dbReference>
<name>A0A956NIL4_UNCEI</name>
<feature type="region of interest" description="Disordered" evidence="4">
    <location>
        <begin position="701"/>
        <end position="736"/>
    </location>
</feature>
<evidence type="ECO:0000256" key="3">
    <source>
        <dbReference type="PROSITE-ProRule" id="PRU00284"/>
    </source>
</evidence>
<reference evidence="6" key="2">
    <citation type="journal article" date="2021" name="Microbiome">
        <title>Successional dynamics and alternative stable states in a saline activated sludge microbial community over 9 years.</title>
        <authorList>
            <person name="Wang Y."/>
            <person name="Ye J."/>
            <person name="Ju F."/>
            <person name="Liu L."/>
            <person name="Boyd J.A."/>
            <person name="Deng Y."/>
            <person name="Parks D.H."/>
            <person name="Jiang X."/>
            <person name="Yin X."/>
            <person name="Woodcroft B.J."/>
            <person name="Tyson G.W."/>
            <person name="Hugenholtz P."/>
            <person name="Polz M.F."/>
            <person name="Zhang T."/>
        </authorList>
    </citation>
    <scope>NUCLEOTIDE SEQUENCE</scope>
    <source>
        <strain evidence="6">HKST-UBA02</strain>
    </source>
</reference>
<organism evidence="6 7">
    <name type="scientific">Eiseniibacteriota bacterium</name>
    <dbReference type="NCBI Taxonomy" id="2212470"/>
    <lineage>
        <taxon>Bacteria</taxon>
        <taxon>Candidatus Eiseniibacteriota</taxon>
    </lineage>
</organism>
<dbReference type="CDD" id="cd11386">
    <property type="entry name" value="MCP_signal"/>
    <property type="match status" value="1"/>
</dbReference>
<dbReference type="SUPFAM" id="SSF58104">
    <property type="entry name" value="Methyl-accepting chemotaxis protein (MCP) signaling domain"/>
    <property type="match status" value="1"/>
</dbReference>
<dbReference type="EMBL" id="JAGQHS010000335">
    <property type="protein sequence ID" value="MCA9759402.1"/>
    <property type="molecule type" value="Genomic_DNA"/>
</dbReference>
<dbReference type="Proteomes" id="UP000739538">
    <property type="component" value="Unassembled WGS sequence"/>
</dbReference>
<gene>
    <name evidence="6" type="ORF">KDA27_26650</name>
</gene>
<dbReference type="Gene3D" id="1.10.287.950">
    <property type="entry name" value="Methyl-accepting chemotaxis protein"/>
    <property type="match status" value="1"/>
</dbReference>
<feature type="domain" description="Methyl-accepting transducer" evidence="5">
    <location>
        <begin position="454"/>
        <end position="683"/>
    </location>
</feature>
<feature type="compositionally biased region" description="Polar residues" evidence="4">
    <location>
        <begin position="701"/>
        <end position="711"/>
    </location>
</feature>
<evidence type="ECO:0000313" key="6">
    <source>
        <dbReference type="EMBL" id="MCA9759402.1"/>
    </source>
</evidence>
<proteinExistence type="inferred from homology"/>
<dbReference type="PANTHER" id="PTHR43531:SF11">
    <property type="entry name" value="METHYL-ACCEPTING CHEMOTAXIS PROTEIN 3"/>
    <property type="match status" value="1"/>
</dbReference>